<evidence type="ECO:0000313" key="5">
    <source>
        <dbReference type="EMBL" id="NMP32501.1"/>
    </source>
</evidence>
<evidence type="ECO:0000256" key="1">
    <source>
        <dbReference type="ARBA" id="ARBA00010333"/>
    </source>
</evidence>
<dbReference type="Pfam" id="PF00497">
    <property type="entry name" value="SBP_bac_3"/>
    <property type="match status" value="1"/>
</dbReference>
<dbReference type="AlphaFoldDB" id="A0A7Y0LDL8"/>
<dbReference type="PANTHER" id="PTHR35936:SF25">
    <property type="entry name" value="ABC TRANSPORTER SUBSTRATE-BINDING PROTEIN"/>
    <property type="match status" value="1"/>
</dbReference>
<protein>
    <submittedName>
        <fullName evidence="5">ABC transporter substrate-binding protein</fullName>
    </submittedName>
</protein>
<feature type="domain" description="Solute-binding protein family 3/N-terminal" evidence="4">
    <location>
        <begin position="21"/>
        <end position="240"/>
    </location>
</feature>
<organism evidence="5 6">
    <name type="scientific">Thalassotalea algicola</name>
    <dbReference type="NCBI Taxonomy" id="2716224"/>
    <lineage>
        <taxon>Bacteria</taxon>
        <taxon>Pseudomonadati</taxon>
        <taxon>Pseudomonadota</taxon>
        <taxon>Gammaproteobacteria</taxon>
        <taxon>Alteromonadales</taxon>
        <taxon>Colwelliaceae</taxon>
        <taxon>Thalassotalea</taxon>
    </lineage>
</organism>
<sequence length="240" mass="27250">MIKGIMLLALASLCFATSAKKLTIATDDGPPHMIANNDSGIDLDIVRQVLSAMGYTSDVIYVPLHRAKQLVSDAKADVFLPTFYESDSQSLFFSEPFITYKPTIFSLSKQQIELSSLADLSKYSVISFQGATGYFGESYTAAVSNASYRELHDMSQFPSMLIHQRTDLVVLDYYIFYYYLKQNHPNINITQIDQHMLISEVSAHVGFNDEQLRNEFNQQLNQFRADKLDQKVIEHYIGKQ</sequence>
<keyword evidence="2 3" id="KW-0732">Signal</keyword>
<comment type="similarity">
    <text evidence="1">Belongs to the bacterial solute-binding protein 3 family.</text>
</comment>
<feature type="signal peptide" evidence="3">
    <location>
        <begin position="1"/>
        <end position="19"/>
    </location>
</feature>
<comment type="caution">
    <text evidence="5">The sequence shown here is derived from an EMBL/GenBank/DDBJ whole genome shotgun (WGS) entry which is preliminary data.</text>
</comment>
<dbReference type="Gene3D" id="3.40.190.10">
    <property type="entry name" value="Periplasmic binding protein-like II"/>
    <property type="match status" value="2"/>
</dbReference>
<keyword evidence="6" id="KW-1185">Reference proteome</keyword>
<evidence type="ECO:0000313" key="6">
    <source>
        <dbReference type="Proteomes" id="UP000568664"/>
    </source>
</evidence>
<feature type="chain" id="PRO_5030913440" evidence="3">
    <location>
        <begin position="20"/>
        <end position="240"/>
    </location>
</feature>
<evidence type="ECO:0000256" key="2">
    <source>
        <dbReference type="ARBA" id="ARBA00022729"/>
    </source>
</evidence>
<reference evidence="5 6" key="1">
    <citation type="submission" date="2020-04" db="EMBL/GenBank/DDBJ databases">
        <title>Thalassotalea sp. M1531, isolated from the surface of marine red alga.</title>
        <authorList>
            <person name="Pang L."/>
            <person name="Lu D.-C."/>
        </authorList>
    </citation>
    <scope>NUCLEOTIDE SEQUENCE [LARGE SCALE GENOMIC DNA]</scope>
    <source>
        <strain evidence="5 6">M1531</strain>
    </source>
</reference>
<dbReference type="SMART" id="SM00062">
    <property type="entry name" value="PBPb"/>
    <property type="match status" value="1"/>
</dbReference>
<proteinExistence type="inferred from homology"/>
<dbReference type="RefSeq" id="WP_169075830.1">
    <property type="nucleotide sequence ID" value="NZ_JABBXH010000004.1"/>
</dbReference>
<gene>
    <name evidence="5" type="ORF">HII17_13105</name>
</gene>
<name>A0A7Y0LDL8_9GAMM</name>
<dbReference type="PANTHER" id="PTHR35936">
    <property type="entry name" value="MEMBRANE-BOUND LYTIC MUREIN TRANSGLYCOSYLASE F"/>
    <property type="match status" value="1"/>
</dbReference>
<dbReference type="InterPro" id="IPR001638">
    <property type="entry name" value="Solute-binding_3/MltF_N"/>
</dbReference>
<dbReference type="EMBL" id="JABBXH010000004">
    <property type="protein sequence ID" value="NMP32501.1"/>
    <property type="molecule type" value="Genomic_DNA"/>
</dbReference>
<dbReference type="SUPFAM" id="SSF53850">
    <property type="entry name" value="Periplasmic binding protein-like II"/>
    <property type="match status" value="1"/>
</dbReference>
<evidence type="ECO:0000256" key="3">
    <source>
        <dbReference type="SAM" id="SignalP"/>
    </source>
</evidence>
<dbReference type="Proteomes" id="UP000568664">
    <property type="component" value="Unassembled WGS sequence"/>
</dbReference>
<evidence type="ECO:0000259" key="4">
    <source>
        <dbReference type="SMART" id="SM00062"/>
    </source>
</evidence>
<accession>A0A7Y0LDL8</accession>